<gene>
    <name evidence="1" type="ORF">SAMN06265377_3525</name>
</gene>
<dbReference type="EMBL" id="OBEH01000006">
    <property type="protein sequence ID" value="SNZ01683.1"/>
    <property type="molecule type" value="Genomic_DNA"/>
</dbReference>
<keyword evidence="2" id="KW-1185">Reference proteome</keyword>
<dbReference type="AlphaFoldDB" id="A0A285MYD2"/>
<sequence length="216" mass="24844">MDCKEKLMSYLNRMESMSAPKNGQVYHVRYSMETKFSSNSGVESKTTDTEVFTTANKIAVYDSNMSVFGDEKDIFVVLPEHGKIYWNNSDPRIFNDINTYRKFLEIQRTLLDSAETVDCVHKDNGLTLITVIPNADFAKRTKLVQQKITYDPKKDKIVSVENGYNGQSKIKKQRITYEKMDFDSPKEIISPVAALFKGHQLKPAYKGFEIIDNRKN</sequence>
<reference evidence="2" key="1">
    <citation type="submission" date="2017-09" db="EMBL/GenBank/DDBJ databases">
        <authorList>
            <person name="Varghese N."/>
            <person name="Submissions S."/>
        </authorList>
    </citation>
    <scope>NUCLEOTIDE SEQUENCE [LARGE SCALE GENOMIC DNA]</scope>
    <source>
        <strain evidence="2">DSM 25885</strain>
    </source>
</reference>
<evidence type="ECO:0000313" key="2">
    <source>
        <dbReference type="Proteomes" id="UP000219048"/>
    </source>
</evidence>
<dbReference type="Proteomes" id="UP000219048">
    <property type="component" value="Unassembled WGS sequence"/>
</dbReference>
<evidence type="ECO:0008006" key="3">
    <source>
        <dbReference type="Google" id="ProtNLM"/>
    </source>
</evidence>
<proteinExistence type="predicted"/>
<accession>A0A285MYD2</accession>
<evidence type="ECO:0000313" key="1">
    <source>
        <dbReference type="EMBL" id="SNZ01683.1"/>
    </source>
</evidence>
<organism evidence="1 2">
    <name type="scientific">Flagellimonas pacifica</name>
    <dbReference type="NCBI Taxonomy" id="1247520"/>
    <lineage>
        <taxon>Bacteria</taxon>
        <taxon>Pseudomonadati</taxon>
        <taxon>Bacteroidota</taxon>
        <taxon>Flavobacteriia</taxon>
        <taxon>Flavobacteriales</taxon>
        <taxon>Flavobacteriaceae</taxon>
        <taxon>Flagellimonas</taxon>
    </lineage>
</organism>
<name>A0A285MYD2_9FLAO</name>
<protein>
    <recommendedName>
        <fullName evidence="3">Outer membrane lipoprotein carrier protein LolA</fullName>
    </recommendedName>
</protein>